<dbReference type="EMBL" id="VSRR010005405">
    <property type="protein sequence ID" value="MPC42359.1"/>
    <property type="molecule type" value="Genomic_DNA"/>
</dbReference>
<gene>
    <name evidence="4" type="primary">MRPL48</name>
    <name evidence="4" type="ORF">E2C01_035980</name>
</gene>
<evidence type="ECO:0000313" key="4">
    <source>
        <dbReference type="EMBL" id="MPC42359.1"/>
    </source>
</evidence>
<dbReference type="PANTHER" id="PTHR13473:SF0">
    <property type="entry name" value="LARGE RIBOSOMAL SUBUNIT PROTEIN ML48"/>
    <property type="match status" value="1"/>
</dbReference>
<protein>
    <submittedName>
        <fullName evidence="4">39S ribosomal protein L48, mitochondrial</fullName>
    </submittedName>
</protein>
<evidence type="ECO:0000313" key="5">
    <source>
        <dbReference type="Proteomes" id="UP000324222"/>
    </source>
</evidence>
<dbReference type="OrthoDB" id="5984298at2759"/>
<dbReference type="SMART" id="SM01403">
    <property type="entry name" value="Ribosomal_S10"/>
    <property type="match status" value="1"/>
</dbReference>
<comment type="caution">
    <text evidence="4">The sequence shown here is derived from an EMBL/GenBank/DDBJ whole genome shotgun (WGS) entry which is preliminary data.</text>
</comment>
<keyword evidence="2" id="KW-0687">Ribonucleoprotein</keyword>
<feature type="domain" description="Small ribosomal subunit protein uS10" evidence="3">
    <location>
        <begin position="62"/>
        <end position="157"/>
    </location>
</feature>
<keyword evidence="5" id="KW-1185">Reference proteome</keyword>
<reference evidence="4 5" key="1">
    <citation type="submission" date="2019-05" db="EMBL/GenBank/DDBJ databases">
        <title>Another draft genome of Portunus trituberculatus and its Hox gene families provides insights of decapod evolution.</title>
        <authorList>
            <person name="Jeong J.-H."/>
            <person name="Song I."/>
            <person name="Kim S."/>
            <person name="Choi T."/>
            <person name="Kim D."/>
            <person name="Ryu S."/>
            <person name="Kim W."/>
        </authorList>
    </citation>
    <scope>NUCLEOTIDE SEQUENCE [LARGE SCALE GENOMIC DNA]</scope>
    <source>
        <tissue evidence="4">Muscle</tissue>
    </source>
</reference>
<accession>A0A5B7FAR5</accession>
<sequence>MGVARCSQLARRSLSSTCQRLHYKEEPPYLDTYRPVSLSVSETCASPEQAGGPEVPDYPLVNVQIKGYDFTVLEHYGKWIHSTALNMGIDVEDGWATPCEKQHIQTFKPNTNKVEADYYLQIYERNIQMADLPSIMAPVFLEVVQAGLPQGVELNVHEHQPEYTEVGCPLAVLGPHSETPLHCTSTTVKRLHSS</sequence>
<dbReference type="Proteomes" id="UP000324222">
    <property type="component" value="Unassembled WGS sequence"/>
</dbReference>
<keyword evidence="1 4" id="KW-0689">Ribosomal protein</keyword>
<dbReference type="Pfam" id="PF00338">
    <property type="entry name" value="Ribosomal_S10"/>
    <property type="match status" value="1"/>
</dbReference>
<dbReference type="GO" id="GO:1990904">
    <property type="term" value="C:ribonucleoprotein complex"/>
    <property type="evidence" value="ECO:0007669"/>
    <property type="project" value="UniProtKB-KW"/>
</dbReference>
<proteinExistence type="predicted"/>
<dbReference type="Gene3D" id="3.30.70.600">
    <property type="entry name" value="Ribosomal protein S10 domain"/>
    <property type="match status" value="1"/>
</dbReference>
<dbReference type="GO" id="GO:0005761">
    <property type="term" value="C:mitochondrial ribosome"/>
    <property type="evidence" value="ECO:0007669"/>
    <property type="project" value="InterPro"/>
</dbReference>
<evidence type="ECO:0000256" key="1">
    <source>
        <dbReference type="ARBA" id="ARBA00022980"/>
    </source>
</evidence>
<dbReference type="InterPro" id="IPR027487">
    <property type="entry name" value="Ribosomal_mL48"/>
</dbReference>
<dbReference type="InterPro" id="IPR027486">
    <property type="entry name" value="Ribosomal_uS10_dom"/>
</dbReference>
<dbReference type="AlphaFoldDB" id="A0A5B7FAR5"/>
<dbReference type="PANTHER" id="PTHR13473">
    <property type="entry name" value="MITOCHONDRIAL RIBOSOMAL PROTEIN L48"/>
    <property type="match status" value="1"/>
</dbReference>
<evidence type="ECO:0000256" key="2">
    <source>
        <dbReference type="ARBA" id="ARBA00023274"/>
    </source>
</evidence>
<organism evidence="4 5">
    <name type="scientific">Portunus trituberculatus</name>
    <name type="common">Swimming crab</name>
    <name type="synonym">Neptunus trituberculatus</name>
    <dbReference type="NCBI Taxonomy" id="210409"/>
    <lineage>
        <taxon>Eukaryota</taxon>
        <taxon>Metazoa</taxon>
        <taxon>Ecdysozoa</taxon>
        <taxon>Arthropoda</taxon>
        <taxon>Crustacea</taxon>
        <taxon>Multicrustacea</taxon>
        <taxon>Malacostraca</taxon>
        <taxon>Eumalacostraca</taxon>
        <taxon>Eucarida</taxon>
        <taxon>Decapoda</taxon>
        <taxon>Pleocyemata</taxon>
        <taxon>Brachyura</taxon>
        <taxon>Eubrachyura</taxon>
        <taxon>Portunoidea</taxon>
        <taxon>Portunidae</taxon>
        <taxon>Portuninae</taxon>
        <taxon>Portunus</taxon>
    </lineage>
</organism>
<evidence type="ECO:0000259" key="3">
    <source>
        <dbReference type="SMART" id="SM01403"/>
    </source>
</evidence>
<dbReference type="SUPFAM" id="SSF54999">
    <property type="entry name" value="Ribosomal protein S10"/>
    <property type="match status" value="1"/>
</dbReference>
<dbReference type="InterPro" id="IPR036838">
    <property type="entry name" value="Ribosomal_uS10_dom_sf"/>
</dbReference>
<name>A0A5B7FAR5_PORTR</name>